<evidence type="ECO:0000256" key="1">
    <source>
        <dbReference type="SAM" id="MobiDB-lite"/>
    </source>
</evidence>
<dbReference type="EMBL" id="JAQMWT010000523">
    <property type="protein sequence ID" value="KAJ8600388.1"/>
    <property type="molecule type" value="Genomic_DNA"/>
</dbReference>
<sequence>MAESVIGLFRSQLQIGGSSDSESSGGTKKPDELRRAARCEFMNLEGRCVPHGEGVYEVPRAMPADQAEVVKMEVDGLYDSGKFTDRGASLSTKDVFVRDLKSKDVVYRAVDACCHTIEKLCGNLVTYSKHEVFIIIYDASRQAGLEKHCDGTSKAQRQTLLITLSDPDGYVAGGTRFFPKGPPPDPFVVRPNQGCAVIFPPELEHEGVPILRGRRHVVAVFTKDGSQASTHEKLKLRKEQYEAALAFELQAIKESVMTRMSVTRRRGAGTSTFSSSSSSSTS</sequence>
<feature type="compositionally biased region" description="Low complexity" evidence="1">
    <location>
        <begin position="270"/>
        <end position="282"/>
    </location>
</feature>
<evidence type="ECO:0000313" key="3">
    <source>
        <dbReference type="Proteomes" id="UP001230188"/>
    </source>
</evidence>
<evidence type="ECO:0008006" key="4">
    <source>
        <dbReference type="Google" id="ProtNLM"/>
    </source>
</evidence>
<proteinExistence type="predicted"/>
<evidence type="ECO:0000313" key="2">
    <source>
        <dbReference type="EMBL" id="KAJ8600388.1"/>
    </source>
</evidence>
<dbReference type="Gene3D" id="2.60.120.620">
    <property type="entry name" value="q2cbj1_9rhob like domain"/>
    <property type="match status" value="1"/>
</dbReference>
<organism evidence="2 3">
    <name type="scientific">Chrysophaeum taylorii</name>
    <dbReference type="NCBI Taxonomy" id="2483200"/>
    <lineage>
        <taxon>Eukaryota</taxon>
        <taxon>Sar</taxon>
        <taxon>Stramenopiles</taxon>
        <taxon>Ochrophyta</taxon>
        <taxon>Pelagophyceae</taxon>
        <taxon>Pelagomonadales</taxon>
        <taxon>Pelagomonadaceae</taxon>
        <taxon>Chrysophaeum</taxon>
    </lineage>
</organism>
<dbReference type="AlphaFoldDB" id="A0AAD7XIA2"/>
<reference evidence="2" key="1">
    <citation type="submission" date="2023-01" db="EMBL/GenBank/DDBJ databases">
        <title>Metagenome sequencing of chrysophaentin producing Chrysophaeum taylorii.</title>
        <authorList>
            <person name="Davison J."/>
            <person name="Bewley C."/>
        </authorList>
    </citation>
    <scope>NUCLEOTIDE SEQUENCE</scope>
    <source>
        <strain evidence="2">NIES-1699</strain>
    </source>
</reference>
<comment type="caution">
    <text evidence="2">The sequence shown here is derived from an EMBL/GenBank/DDBJ whole genome shotgun (WGS) entry which is preliminary data.</text>
</comment>
<feature type="region of interest" description="Disordered" evidence="1">
    <location>
        <begin position="263"/>
        <end position="282"/>
    </location>
</feature>
<accession>A0AAD7XIA2</accession>
<keyword evidence="3" id="KW-1185">Reference proteome</keyword>
<dbReference type="Proteomes" id="UP001230188">
    <property type="component" value="Unassembled WGS sequence"/>
</dbReference>
<name>A0AAD7XIA2_9STRA</name>
<protein>
    <recommendedName>
        <fullName evidence="4">Fe2OG dioxygenase domain-containing protein</fullName>
    </recommendedName>
</protein>
<gene>
    <name evidence="2" type="ORF">CTAYLR_001399</name>
</gene>